<dbReference type="Gene3D" id="3.40.30.10">
    <property type="entry name" value="Glutaredoxin"/>
    <property type="match status" value="1"/>
</dbReference>
<name>A0A4R8IJN0_9GAMM</name>
<dbReference type="Proteomes" id="UP000294914">
    <property type="component" value="Unassembled WGS sequence"/>
</dbReference>
<protein>
    <recommendedName>
        <fullName evidence="1">glutathione transferase</fullName>
        <ecNumber evidence="1">2.5.1.18</ecNumber>
    </recommendedName>
</protein>
<feature type="domain" description="GST N-terminal" evidence="4">
    <location>
        <begin position="4"/>
        <end position="82"/>
    </location>
</feature>
<dbReference type="InterPro" id="IPR010987">
    <property type="entry name" value="Glutathione-S-Trfase_C-like"/>
</dbReference>
<keyword evidence="7" id="KW-1185">Reference proteome</keyword>
<dbReference type="InterPro" id="IPR004046">
    <property type="entry name" value="GST_C"/>
</dbReference>
<evidence type="ECO:0000313" key="6">
    <source>
        <dbReference type="EMBL" id="TDY00931.1"/>
    </source>
</evidence>
<proteinExistence type="predicted"/>
<evidence type="ECO:0000256" key="1">
    <source>
        <dbReference type="ARBA" id="ARBA00012452"/>
    </source>
</evidence>
<dbReference type="SFLD" id="SFLDG01152">
    <property type="entry name" value="Main.3:_Omega-_and_Tau-like"/>
    <property type="match status" value="1"/>
</dbReference>
<dbReference type="RefSeq" id="WP_134083370.1">
    <property type="nucleotide sequence ID" value="NZ_SOQX01000004.1"/>
</dbReference>
<dbReference type="AlphaFoldDB" id="A0A4R8IJN0"/>
<dbReference type="InterPro" id="IPR045073">
    <property type="entry name" value="Omega/Tau-like"/>
</dbReference>
<reference evidence="6 7" key="1">
    <citation type="submission" date="2019-03" db="EMBL/GenBank/DDBJ databases">
        <title>Genomic Encyclopedia of Type Strains, Phase IV (KMG-IV): sequencing the most valuable type-strain genomes for metagenomic binning, comparative biology and taxonomic classification.</title>
        <authorList>
            <person name="Goeker M."/>
        </authorList>
    </citation>
    <scope>NUCLEOTIDE SEQUENCE [LARGE SCALE GENOMIC DNA]</scope>
    <source>
        <strain evidence="6 7">DSM 16326</strain>
    </source>
</reference>
<dbReference type="GO" id="GO:0005737">
    <property type="term" value="C:cytoplasm"/>
    <property type="evidence" value="ECO:0007669"/>
    <property type="project" value="TreeGrafter"/>
</dbReference>
<dbReference type="PROSITE" id="PS50404">
    <property type="entry name" value="GST_NTER"/>
    <property type="match status" value="1"/>
</dbReference>
<comment type="catalytic activity">
    <reaction evidence="3">
        <text>RX + glutathione = an S-substituted glutathione + a halide anion + H(+)</text>
        <dbReference type="Rhea" id="RHEA:16437"/>
        <dbReference type="ChEBI" id="CHEBI:15378"/>
        <dbReference type="ChEBI" id="CHEBI:16042"/>
        <dbReference type="ChEBI" id="CHEBI:17792"/>
        <dbReference type="ChEBI" id="CHEBI:57925"/>
        <dbReference type="ChEBI" id="CHEBI:90779"/>
        <dbReference type="EC" id="2.5.1.18"/>
    </reaction>
</comment>
<dbReference type="PANTHER" id="PTHR43968:SF6">
    <property type="entry name" value="GLUTATHIONE S-TRANSFERASE OMEGA"/>
    <property type="match status" value="1"/>
</dbReference>
<dbReference type="SUPFAM" id="SSF52833">
    <property type="entry name" value="Thioredoxin-like"/>
    <property type="match status" value="1"/>
</dbReference>
<dbReference type="SFLD" id="SFLDS00019">
    <property type="entry name" value="Glutathione_Transferase_(cytos"/>
    <property type="match status" value="1"/>
</dbReference>
<evidence type="ECO:0000259" key="4">
    <source>
        <dbReference type="PROSITE" id="PS50404"/>
    </source>
</evidence>
<dbReference type="InterPro" id="IPR004045">
    <property type="entry name" value="Glutathione_S-Trfase_N"/>
</dbReference>
<keyword evidence="2 6" id="KW-0808">Transferase</keyword>
<dbReference type="InterPro" id="IPR036282">
    <property type="entry name" value="Glutathione-S-Trfase_C_sf"/>
</dbReference>
<dbReference type="InterPro" id="IPR040079">
    <property type="entry name" value="Glutathione_S-Trfase"/>
</dbReference>
<evidence type="ECO:0000256" key="3">
    <source>
        <dbReference type="ARBA" id="ARBA00047960"/>
    </source>
</evidence>
<dbReference type="OrthoDB" id="9782992at2"/>
<evidence type="ECO:0000256" key="2">
    <source>
        <dbReference type="ARBA" id="ARBA00022679"/>
    </source>
</evidence>
<gene>
    <name evidence="6" type="ORF">EDC23_1676</name>
</gene>
<sequence>MSLPRIKLISFALCPFVQRSIITLLEKEVPYEIEYINLDNPPAWFHEVSPLEKVPVLLVDDEPLFESMAICEFLDEITPGSLYPEDPFARAKNRAWIEFGNELLGAVYSYATTGEETGYKQNLMTVKDRLETLDEFFAGGPYFNGEEFSLVDAVYAPIFRMLRCLEGLQEQNVYEDAPKIARWADTLLQRPSVINAVPASYNDDYCARIQSSGSVFAQKAGV</sequence>
<evidence type="ECO:0000259" key="5">
    <source>
        <dbReference type="PROSITE" id="PS50405"/>
    </source>
</evidence>
<dbReference type="EC" id="2.5.1.18" evidence="1"/>
<dbReference type="EMBL" id="SOQX01000004">
    <property type="protein sequence ID" value="TDY00931.1"/>
    <property type="molecule type" value="Genomic_DNA"/>
</dbReference>
<evidence type="ECO:0000313" key="7">
    <source>
        <dbReference type="Proteomes" id="UP000294914"/>
    </source>
</evidence>
<dbReference type="PROSITE" id="PS50405">
    <property type="entry name" value="GST_CTER"/>
    <property type="match status" value="1"/>
</dbReference>
<dbReference type="Gene3D" id="1.20.1050.10">
    <property type="match status" value="1"/>
</dbReference>
<dbReference type="PANTHER" id="PTHR43968">
    <property type="match status" value="1"/>
</dbReference>
<feature type="domain" description="GST C-terminal" evidence="5">
    <location>
        <begin position="86"/>
        <end position="209"/>
    </location>
</feature>
<dbReference type="GO" id="GO:0004364">
    <property type="term" value="F:glutathione transferase activity"/>
    <property type="evidence" value="ECO:0007669"/>
    <property type="project" value="UniProtKB-EC"/>
</dbReference>
<dbReference type="Pfam" id="PF13409">
    <property type="entry name" value="GST_N_2"/>
    <property type="match status" value="1"/>
</dbReference>
<dbReference type="InterPro" id="IPR036249">
    <property type="entry name" value="Thioredoxin-like_sf"/>
</dbReference>
<dbReference type="CDD" id="cd00570">
    <property type="entry name" value="GST_N_family"/>
    <property type="match status" value="1"/>
</dbReference>
<dbReference type="SFLD" id="SFLDG00358">
    <property type="entry name" value="Main_(cytGST)"/>
    <property type="match status" value="1"/>
</dbReference>
<comment type="caution">
    <text evidence="6">The sequence shown here is derived from an EMBL/GenBank/DDBJ whole genome shotgun (WGS) entry which is preliminary data.</text>
</comment>
<accession>A0A4R8IJN0</accession>
<dbReference type="InterPro" id="IPR050983">
    <property type="entry name" value="GST_Omega/HSP26"/>
</dbReference>
<organism evidence="6 7">
    <name type="scientific">Thiohalophilus thiocyanatoxydans</name>
    <dbReference type="NCBI Taxonomy" id="381308"/>
    <lineage>
        <taxon>Bacteria</taxon>
        <taxon>Pseudomonadati</taxon>
        <taxon>Pseudomonadota</taxon>
        <taxon>Gammaproteobacteria</taxon>
        <taxon>Thiohalomonadales</taxon>
        <taxon>Thiohalophilaceae</taxon>
        <taxon>Thiohalophilus</taxon>
    </lineage>
</organism>
<dbReference type="SUPFAM" id="SSF47616">
    <property type="entry name" value="GST C-terminal domain-like"/>
    <property type="match status" value="1"/>
</dbReference>
<dbReference type="Pfam" id="PF00043">
    <property type="entry name" value="GST_C"/>
    <property type="match status" value="1"/>
</dbReference>